<dbReference type="AlphaFoldDB" id="A0A2P5YW78"/>
<proteinExistence type="predicted"/>
<sequence length="190" mass="21537">MVTLYCGTRSNQNVPIELFAELAGVEPTEDPTPLGEEHGAQKPCMVVPISYVDSQLTIREINIDFNVAPENDVVGHDVYHSSDPFNHEVDSDSDLDVDEVPDDIDDKCMNDDENVNASSVEFVILLLAVAQDGNKNVLPIAFAIIDKENMESHFGVPWRSVYYIRHITTSFHRDYKNENWRRQVVRMGKE</sequence>
<evidence type="ECO:0000313" key="1">
    <source>
        <dbReference type="EMBL" id="PPS19793.1"/>
    </source>
</evidence>
<evidence type="ECO:0000313" key="2">
    <source>
        <dbReference type="Proteomes" id="UP000239757"/>
    </source>
</evidence>
<dbReference type="Proteomes" id="UP000239757">
    <property type="component" value="Unassembled WGS sequence"/>
</dbReference>
<dbReference type="OrthoDB" id="683469at2759"/>
<accession>A0A2P5YW78</accession>
<organism evidence="1 2">
    <name type="scientific">Gossypium barbadense</name>
    <name type="common">Sea Island cotton</name>
    <name type="synonym">Hibiscus barbadensis</name>
    <dbReference type="NCBI Taxonomy" id="3634"/>
    <lineage>
        <taxon>Eukaryota</taxon>
        <taxon>Viridiplantae</taxon>
        <taxon>Streptophyta</taxon>
        <taxon>Embryophyta</taxon>
        <taxon>Tracheophyta</taxon>
        <taxon>Spermatophyta</taxon>
        <taxon>Magnoliopsida</taxon>
        <taxon>eudicotyledons</taxon>
        <taxon>Gunneridae</taxon>
        <taxon>Pentapetalae</taxon>
        <taxon>rosids</taxon>
        <taxon>malvids</taxon>
        <taxon>Malvales</taxon>
        <taxon>Malvaceae</taxon>
        <taxon>Malvoideae</taxon>
        <taxon>Gossypium</taxon>
    </lineage>
</organism>
<name>A0A2P5YW78_GOSBA</name>
<gene>
    <name evidence="1" type="ORF">GOBAR_AA00788</name>
</gene>
<dbReference type="EMBL" id="KZ662736">
    <property type="protein sequence ID" value="PPS19793.1"/>
    <property type="molecule type" value="Genomic_DNA"/>
</dbReference>
<protein>
    <submittedName>
        <fullName evidence="1">Uncharacterized protein</fullName>
    </submittedName>
</protein>
<reference evidence="1 2" key="1">
    <citation type="submission" date="2015-01" db="EMBL/GenBank/DDBJ databases">
        <title>Genome of allotetraploid Gossypium barbadense reveals genomic plasticity and fiber elongation in cotton evolution.</title>
        <authorList>
            <person name="Chen X."/>
            <person name="Liu X."/>
            <person name="Zhao B."/>
            <person name="Zheng H."/>
            <person name="Hu Y."/>
            <person name="Lu G."/>
            <person name="Yang C."/>
            <person name="Chen J."/>
            <person name="Shan C."/>
            <person name="Zhang L."/>
            <person name="Zhou Y."/>
            <person name="Wang L."/>
            <person name="Guo W."/>
            <person name="Bai Y."/>
            <person name="Ruan J."/>
            <person name="Shangguan X."/>
            <person name="Mao Y."/>
            <person name="Jiang J."/>
            <person name="Zhu Y."/>
            <person name="Lei J."/>
            <person name="Kang H."/>
            <person name="Chen S."/>
            <person name="He X."/>
            <person name="Wang R."/>
            <person name="Wang Y."/>
            <person name="Chen J."/>
            <person name="Wang L."/>
            <person name="Yu S."/>
            <person name="Wang B."/>
            <person name="Wei J."/>
            <person name="Song S."/>
            <person name="Lu X."/>
            <person name="Gao Z."/>
            <person name="Gu W."/>
            <person name="Deng X."/>
            <person name="Ma D."/>
            <person name="Wang S."/>
            <person name="Liang W."/>
            <person name="Fang L."/>
            <person name="Cai C."/>
            <person name="Zhu X."/>
            <person name="Zhou B."/>
            <person name="Zhang Y."/>
            <person name="Chen Z."/>
            <person name="Xu S."/>
            <person name="Zhu R."/>
            <person name="Wang S."/>
            <person name="Zhang T."/>
            <person name="Zhao G."/>
        </authorList>
    </citation>
    <scope>NUCLEOTIDE SEQUENCE [LARGE SCALE GENOMIC DNA]</scope>
    <source>
        <strain evidence="2">cv. Xinhai21</strain>
        <tissue evidence="1">Leaf</tissue>
    </source>
</reference>